<accession>A0ABN7P311</accession>
<evidence type="ECO:0000313" key="2">
    <source>
        <dbReference type="Proteomes" id="UP001153148"/>
    </source>
</evidence>
<gene>
    <name evidence="1" type="ORF">TPAB3V08_LOCUS9175</name>
</gene>
<comment type="caution">
    <text evidence="1">The sequence shown here is derived from an EMBL/GenBank/DDBJ whole genome shotgun (WGS) entry which is preliminary data.</text>
</comment>
<keyword evidence="2" id="KW-1185">Reference proteome</keyword>
<proteinExistence type="predicted"/>
<protein>
    <submittedName>
        <fullName evidence="1">Uncharacterized protein</fullName>
    </submittedName>
</protein>
<dbReference type="Proteomes" id="UP001153148">
    <property type="component" value="Unassembled WGS sequence"/>
</dbReference>
<reference evidence="1" key="1">
    <citation type="submission" date="2021-03" db="EMBL/GenBank/DDBJ databases">
        <authorList>
            <person name="Tran Van P."/>
        </authorList>
    </citation>
    <scope>NUCLEOTIDE SEQUENCE</scope>
</reference>
<sequence length="102" mass="11428">VQSHFIGVGFQSRSRTISTAIHHADIGYPLCEYTRREKTILSTPDLDSNLDLLVISSLLQHESRALDHAAIEAGCVVIFSQQHKKCALNTFNKPNIPTLWLE</sequence>
<feature type="non-terminal residue" evidence="1">
    <location>
        <position position="102"/>
    </location>
</feature>
<name>A0ABN7P311_TIMPD</name>
<evidence type="ECO:0000313" key="1">
    <source>
        <dbReference type="EMBL" id="CAG2062223.1"/>
    </source>
</evidence>
<organism evidence="1 2">
    <name type="scientific">Timema podura</name>
    <name type="common">Walking stick</name>
    <dbReference type="NCBI Taxonomy" id="61482"/>
    <lineage>
        <taxon>Eukaryota</taxon>
        <taxon>Metazoa</taxon>
        <taxon>Ecdysozoa</taxon>
        <taxon>Arthropoda</taxon>
        <taxon>Hexapoda</taxon>
        <taxon>Insecta</taxon>
        <taxon>Pterygota</taxon>
        <taxon>Neoptera</taxon>
        <taxon>Polyneoptera</taxon>
        <taxon>Phasmatodea</taxon>
        <taxon>Timematodea</taxon>
        <taxon>Timematoidea</taxon>
        <taxon>Timematidae</taxon>
        <taxon>Timema</taxon>
    </lineage>
</organism>
<dbReference type="EMBL" id="CAJPIN010019189">
    <property type="protein sequence ID" value="CAG2062223.1"/>
    <property type="molecule type" value="Genomic_DNA"/>
</dbReference>
<feature type="non-terminal residue" evidence="1">
    <location>
        <position position="1"/>
    </location>
</feature>